<evidence type="ECO:0000256" key="1">
    <source>
        <dbReference type="SAM" id="Phobius"/>
    </source>
</evidence>
<proteinExistence type="predicted"/>
<evidence type="ECO:0000313" key="2">
    <source>
        <dbReference type="EMBL" id="KDS34589.1"/>
    </source>
</evidence>
<keyword evidence="1" id="KW-0472">Membrane</keyword>
<dbReference type="AlphaFoldDB" id="A0AB34L5U9"/>
<accession>A0AB34L5U9</accession>
<gene>
    <name evidence="2" type="ORF">M091_3036</name>
</gene>
<name>A0AB34L5U9_PARDI</name>
<organism evidence="2 3">
    <name type="scientific">Parabacteroides distasonis str. 3776 D15 i</name>
    <dbReference type="NCBI Taxonomy" id="1339342"/>
    <lineage>
        <taxon>Bacteria</taxon>
        <taxon>Pseudomonadati</taxon>
        <taxon>Bacteroidota</taxon>
        <taxon>Bacteroidia</taxon>
        <taxon>Bacteroidales</taxon>
        <taxon>Tannerellaceae</taxon>
        <taxon>Parabacteroides</taxon>
    </lineage>
</organism>
<dbReference type="Proteomes" id="UP000027850">
    <property type="component" value="Unassembled WGS sequence"/>
</dbReference>
<dbReference type="EMBL" id="JNHK01000098">
    <property type="protein sequence ID" value="KDS34589.1"/>
    <property type="molecule type" value="Genomic_DNA"/>
</dbReference>
<keyword evidence="1" id="KW-1133">Transmembrane helix</keyword>
<protein>
    <submittedName>
        <fullName evidence="2">Uncharacterized protein</fullName>
    </submittedName>
</protein>
<comment type="caution">
    <text evidence="2">The sequence shown here is derived from an EMBL/GenBank/DDBJ whole genome shotgun (WGS) entry which is preliminary data.</text>
</comment>
<reference evidence="2 3" key="1">
    <citation type="submission" date="2014-04" db="EMBL/GenBank/DDBJ databases">
        <authorList>
            <person name="Sears C."/>
            <person name="Carroll K."/>
            <person name="Sack B.R."/>
            <person name="Qadri F."/>
            <person name="Myers L.L."/>
            <person name="Chung G.-T."/>
            <person name="Escheverria P."/>
            <person name="Fraser C.M."/>
            <person name="Sadzewicz L."/>
            <person name="Shefchek K.A."/>
            <person name="Tallon L."/>
            <person name="Das S.P."/>
            <person name="Daugherty S."/>
            <person name="Mongodin E.F."/>
        </authorList>
    </citation>
    <scope>NUCLEOTIDE SEQUENCE [LARGE SCALE GENOMIC DNA]</scope>
    <source>
        <strain evidence="2 3">3776 D15 i</strain>
    </source>
</reference>
<feature type="transmembrane region" description="Helical" evidence="1">
    <location>
        <begin position="6"/>
        <end position="27"/>
    </location>
</feature>
<evidence type="ECO:0000313" key="3">
    <source>
        <dbReference type="Proteomes" id="UP000027850"/>
    </source>
</evidence>
<sequence length="38" mass="4289">MLKNGLWMIVLNLSINFIIESTSVYGAKLHKNGDFYAS</sequence>
<keyword evidence="1" id="KW-0812">Transmembrane</keyword>